<dbReference type="RefSeq" id="WP_176793585.1">
    <property type="nucleotide sequence ID" value="NZ_FNAP01000006.1"/>
</dbReference>
<dbReference type="STRING" id="69960.SAMN05421720_106230"/>
<reference evidence="3 4" key="1">
    <citation type="submission" date="2016-10" db="EMBL/GenBank/DDBJ databases">
        <authorList>
            <person name="de Groot N.N."/>
        </authorList>
    </citation>
    <scope>NUCLEOTIDE SEQUENCE [LARGE SCALE GENOMIC DNA]</scope>
    <source>
        <strain evidence="3 4">ATCC 700224</strain>
    </source>
</reference>
<gene>
    <name evidence="3" type="ORF">SAMN05421720_106230</name>
</gene>
<evidence type="ECO:0000313" key="3">
    <source>
        <dbReference type="EMBL" id="SDE43039.1"/>
    </source>
</evidence>
<accession>A0A1G7CUR1</accession>
<protein>
    <submittedName>
        <fullName evidence="3">Terminase-like family protein</fullName>
    </submittedName>
</protein>
<sequence>MTEPRLSFSEFLWIWNHVQERDTPAHHLRMARWLERRWAERDRGCLLMAFRGSGKSTVVGLFCAWLLAGWPDTRILVLAAEHALATRMVRNVKRILERHPATPDLKPPRADQWAADQFTVVRPTESRDPSMVARGVTGNITGSRADVIICDDVEVPNTADTVIKRAHLRARLSELDYVLTPGGVQVYVGTPHAHHSIYAAEARPEAGETRPFLHGFPRLEIPLLGADGKSAWPDKFTAATIAQIRRHQGPNKFASQMQLRPVNIADSRLDPDRLRVYDDDLSYSEVRGRPVLRLGERRLVSAACWWDPALGDPAKGGDGSVLAVLFTAEDGTYWLHRVAYLTASSGEDAPDDAASALCRQVAAILEEMHLPAVTVETNGIGRFLPGLLRKVLREQGVAAAVVEHVSTRAKDRRIVDAFDPVLAERALWAHRSVWDTPFISEMREWRPLGGGRDDGLDAVAGCLASEPVRLGRGVGPRGVSRAGDWRPGAGPFDAAETDWSP</sequence>
<feature type="domain" description="Terminase large subunit ribonuclease H-like" evidence="2">
    <location>
        <begin position="312"/>
        <end position="425"/>
    </location>
</feature>
<evidence type="ECO:0000259" key="2">
    <source>
        <dbReference type="Pfam" id="PF22530"/>
    </source>
</evidence>
<dbReference type="InterPro" id="IPR027417">
    <property type="entry name" value="P-loop_NTPase"/>
</dbReference>
<dbReference type="Gene3D" id="3.30.420.240">
    <property type="match status" value="1"/>
</dbReference>
<dbReference type="EMBL" id="FNAP01000006">
    <property type="protein sequence ID" value="SDE43039.1"/>
    <property type="molecule type" value="Genomic_DNA"/>
</dbReference>
<keyword evidence="4" id="KW-1185">Reference proteome</keyword>
<dbReference type="NCBIfam" id="NF033889">
    <property type="entry name" value="termin_lrg_T7"/>
    <property type="match status" value="1"/>
</dbReference>
<feature type="region of interest" description="Disordered" evidence="1">
    <location>
        <begin position="475"/>
        <end position="501"/>
    </location>
</feature>
<evidence type="ECO:0000313" key="4">
    <source>
        <dbReference type="Proteomes" id="UP000199412"/>
    </source>
</evidence>
<dbReference type="Pfam" id="PF22530">
    <property type="entry name" value="Terminase-T7_RNaseH-like"/>
    <property type="match status" value="1"/>
</dbReference>
<dbReference type="Gene3D" id="3.40.50.300">
    <property type="entry name" value="P-loop containing nucleotide triphosphate hydrolases"/>
    <property type="match status" value="1"/>
</dbReference>
<proteinExistence type="predicted"/>
<dbReference type="InterPro" id="IPR054762">
    <property type="entry name" value="Gp19_RNaseH-like"/>
</dbReference>
<evidence type="ECO:0000256" key="1">
    <source>
        <dbReference type="SAM" id="MobiDB-lite"/>
    </source>
</evidence>
<name>A0A1G7CUR1_9PROT</name>
<organism evidence="3 4">
    <name type="scientific">Rhodospira trueperi</name>
    <dbReference type="NCBI Taxonomy" id="69960"/>
    <lineage>
        <taxon>Bacteria</taxon>
        <taxon>Pseudomonadati</taxon>
        <taxon>Pseudomonadota</taxon>
        <taxon>Alphaproteobacteria</taxon>
        <taxon>Rhodospirillales</taxon>
        <taxon>Rhodospirillaceae</taxon>
        <taxon>Rhodospira</taxon>
    </lineage>
</organism>
<dbReference type="SUPFAM" id="SSF52540">
    <property type="entry name" value="P-loop containing nucleoside triphosphate hydrolases"/>
    <property type="match status" value="1"/>
</dbReference>
<dbReference type="InterPro" id="IPR047987">
    <property type="entry name" value="Gp19-like_virus"/>
</dbReference>
<dbReference type="AlphaFoldDB" id="A0A1G7CUR1"/>
<dbReference type="Proteomes" id="UP000199412">
    <property type="component" value="Unassembled WGS sequence"/>
</dbReference>